<dbReference type="EMBL" id="JAGKSP010000007">
    <property type="protein sequence ID" value="MBP3964756.1"/>
    <property type="molecule type" value="Genomic_DNA"/>
</dbReference>
<protein>
    <submittedName>
        <fullName evidence="9">Carbohydrate ABC transporter permease</fullName>
    </submittedName>
</protein>
<evidence type="ECO:0000256" key="5">
    <source>
        <dbReference type="ARBA" id="ARBA00022989"/>
    </source>
</evidence>
<feature type="transmembrane region" description="Helical" evidence="7">
    <location>
        <begin position="12"/>
        <end position="30"/>
    </location>
</feature>
<proteinExistence type="inferred from homology"/>
<dbReference type="InterPro" id="IPR035906">
    <property type="entry name" value="MetI-like_sf"/>
</dbReference>
<dbReference type="PROSITE" id="PS50928">
    <property type="entry name" value="ABC_TM1"/>
    <property type="match status" value="1"/>
</dbReference>
<evidence type="ECO:0000313" key="9">
    <source>
        <dbReference type="EMBL" id="MBP3964756.1"/>
    </source>
</evidence>
<dbReference type="Proteomes" id="UP000673394">
    <property type="component" value="Unassembled WGS sequence"/>
</dbReference>
<feature type="transmembrane region" description="Helical" evidence="7">
    <location>
        <begin position="174"/>
        <end position="192"/>
    </location>
</feature>
<comment type="similarity">
    <text evidence="7">Belongs to the binding-protein-dependent transport system permease family.</text>
</comment>
<evidence type="ECO:0000256" key="3">
    <source>
        <dbReference type="ARBA" id="ARBA00022475"/>
    </source>
</evidence>
<keyword evidence="10" id="KW-1185">Reference proteome</keyword>
<organism evidence="9 10">
    <name type="scientific">Paenibacillus lignilyticus</name>
    <dbReference type="NCBI Taxonomy" id="1172615"/>
    <lineage>
        <taxon>Bacteria</taxon>
        <taxon>Bacillati</taxon>
        <taxon>Bacillota</taxon>
        <taxon>Bacilli</taxon>
        <taxon>Bacillales</taxon>
        <taxon>Paenibacillaceae</taxon>
        <taxon>Paenibacillus</taxon>
    </lineage>
</organism>
<keyword evidence="3" id="KW-1003">Cell membrane</keyword>
<feature type="transmembrane region" description="Helical" evidence="7">
    <location>
        <begin position="57"/>
        <end position="82"/>
    </location>
</feature>
<feature type="transmembrane region" description="Helical" evidence="7">
    <location>
        <begin position="127"/>
        <end position="145"/>
    </location>
</feature>
<sequence>MIFDRKDLLGRTVVQIVIVMMGILWLYPLVRMVLKSFEGGFVNNYSAVFLDAGVYRYFWNSIVVAAMDIALTITCVTLAAYAFSRLRFPLQIPLFLILIIGMMIPGAGFIIPWFLTIKKLGLVDNPLSLVGPHVAGGIPFGLMLIRSFFDGIPKEINEAATIDGASKHTIFRRIYLPLGMPAIATVTIYTFLGSWNDYLLPLIFLQDPASMTVTLLPQKFVVFAGSNYGKISAALMAISIPIFLVYFFCQRFLEKGLTAGSVK</sequence>
<dbReference type="PANTHER" id="PTHR43744:SF8">
    <property type="entry name" value="SN-GLYCEROL-3-PHOSPHATE TRANSPORT SYSTEM PERMEASE PROTEIN UGPE"/>
    <property type="match status" value="1"/>
</dbReference>
<feature type="domain" description="ABC transmembrane type-1" evidence="8">
    <location>
        <begin position="58"/>
        <end position="249"/>
    </location>
</feature>
<dbReference type="InterPro" id="IPR000515">
    <property type="entry name" value="MetI-like"/>
</dbReference>
<name>A0ABS5CFZ4_9BACL</name>
<dbReference type="CDD" id="cd06261">
    <property type="entry name" value="TM_PBP2"/>
    <property type="match status" value="1"/>
</dbReference>
<comment type="caution">
    <text evidence="9">The sequence shown here is derived from an EMBL/GenBank/DDBJ whole genome shotgun (WGS) entry which is preliminary data.</text>
</comment>
<dbReference type="SUPFAM" id="SSF161098">
    <property type="entry name" value="MetI-like"/>
    <property type="match status" value="1"/>
</dbReference>
<keyword evidence="5 7" id="KW-1133">Transmembrane helix</keyword>
<accession>A0ABS5CFZ4</accession>
<dbReference type="PANTHER" id="PTHR43744">
    <property type="entry name" value="ABC TRANSPORTER PERMEASE PROTEIN MG189-RELATED-RELATED"/>
    <property type="match status" value="1"/>
</dbReference>
<reference evidence="9 10" key="1">
    <citation type="submission" date="2021-04" db="EMBL/GenBank/DDBJ databases">
        <title>Paenibacillus sp. DLE-14 whole genome sequence.</title>
        <authorList>
            <person name="Ham Y.J."/>
        </authorList>
    </citation>
    <scope>NUCLEOTIDE SEQUENCE [LARGE SCALE GENOMIC DNA]</scope>
    <source>
        <strain evidence="9 10">DLE-14</strain>
    </source>
</reference>
<comment type="subcellular location">
    <subcellularLocation>
        <location evidence="1 7">Cell membrane</location>
        <topology evidence="1 7">Multi-pass membrane protein</topology>
    </subcellularLocation>
</comment>
<gene>
    <name evidence="9" type="ORF">I8J30_18715</name>
</gene>
<feature type="transmembrane region" description="Helical" evidence="7">
    <location>
        <begin position="228"/>
        <end position="248"/>
    </location>
</feature>
<evidence type="ECO:0000256" key="7">
    <source>
        <dbReference type="RuleBase" id="RU363032"/>
    </source>
</evidence>
<evidence type="ECO:0000313" key="10">
    <source>
        <dbReference type="Proteomes" id="UP000673394"/>
    </source>
</evidence>
<keyword evidence="4 7" id="KW-0812">Transmembrane</keyword>
<dbReference type="Gene3D" id="1.10.3720.10">
    <property type="entry name" value="MetI-like"/>
    <property type="match status" value="1"/>
</dbReference>
<evidence type="ECO:0000259" key="8">
    <source>
        <dbReference type="PROSITE" id="PS50928"/>
    </source>
</evidence>
<evidence type="ECO:0000256" key="1">
    <source>
        <dbReference type="ARBA" id="ARBA00004651"/>
    </source>
</evidence>
<keyword evidence="6 7" id="KW-0472">Membrane</keyword>
<keyword evidence="2 7" id="KW-0813">Transport</keyword>
<dbReference type="Pfam" id="PF00528">
    <property type="entry name" value="BPD_transp_1"/>
    <property type="match status" value="1"/>
</dbReference>
<evidence type="ECO:0000256" key="4">
    <source>
        <dbReference type="ARBA" id="ARBA00022692"/>
    </source>
</evidence>
<evidence type="ECO:0000256" key="6">
    <source>
        <dbReference type="ARBA" id="ARBA00023136"/>
    </source>
</evidence>
<dbReference type="RefSeq" id="WP_210660631.1">
    <property type="nucleotide sequence ID" value="NZ_JAGKSP010000007.1"/>
</dbReference>
<evidence type="ECO:0000256" key="2">
    <source>
        <dbReference type="ARBA" id="ARBA00022448"/>
    </source>
</evidence>
<feature type="transmembrane region" description="Helical" evidence="7">
    <location>
        <begin position="94"/>
        <end position="115"/>
    </location>
</feature>